<evidence type="ECO:0000256" key="1">
    <source>
        <dbReference type="SAM" id="MobiDB-lite"/>
    </source>
</evidence>
<organism evidence="2 3">
    <name type="scientific">Panaeolus cyanescens</name>
    <dbReference type="NCBI Taxonomy" id="181874"/>
    <lineage>
        <taxon>Eukaryota</taxon>
        <taxon>Fungi</taxon>
        <taxon>Dikarya</taxon>
        <taxon>Basidiomycota</taxon>
        <taxon>Agaricomycotina</taxon>
        <taxon>Agaricomycetes</taxon>
        <taxon>Agaricomycetidae</taxon>
        <taxon>Agaricales</taxon>
        <taxon>Agaricineae</taxon>
        <taxon>Galeropsidaceae</taxon>
        <taxon>Panaeolus</taxon>
    </lineage>
</organism>
<keyword evidence="3" id="KW-1185">Reference proteome</keyword>
<evidence type="ECO:0000313" key="3">
    <source>
        <dbReference type="Proteomes" id="UP000284842"/>
    </source>
</evidence>
<name>A0A409WZ55_9AGAR</name>
<dbReference type="PANTHER" id="PTHR33050">
    <property type="entry name" value="REVERSE TRANSCRIPTASE DOMAIN-CONTAINING PROTEIN"/>
    <property type="match status" value="1"/>
</dbReference>
<sequence>MVQDKGPSQTCELEAQDSAPRKLSPDSGPSGAVFGSVVDASCDLFRASGIGPTSKWVDDHFFIRILVSELEGYNQIRKSWAEKVSALGPQNMEGVFGLGIILTLLVALRKTAVFATTWMTSTAYLMKLSKDVPFSSSALYLQWDLDALTVSLPPEMATRYQEAIACWKARSRHNLTEIQELYGKLLQASFVIPEGRAPLTGLETALSIAHRSPFIPRFPPRYVAADLEWWHTRLSSPSNCRSVIIPPELLDLHAFCDARTSAGIDITVGDRWRAWSLHPGWRTRGGKKDIGKAEAIRLYLLPLVPRGSHFCVNCSSDGVVVHPRLAEECLGLTSPPVTPPPVPCRPPRPSREFISDSNHTLFSSSSASSSTENLTIAQGECVRSGQPEADIVDLEFNIFSQPVRLRTVFVAGCLCVTWVKECPCFVTPLHKADIWFWFADVLRLLRYHITKTPPVPESALTLVKLPLLLEFISRCASNYSGSAVKNYVFGVRAWHTLHALPWEIPDDKLSAAPSGAEKLAPGTQTGLTSALQSTPKVSSVTRKRTKRCQLVMIKIALDTYCAGDSFNSGEMGNMLKGPNGSLTLIDFDRAVESKECDLLECPDLDVGTPHD</sequence>
<dbReference type="STRING" id="181874.A0A409WZ55"/>
<protein>
    <submittedName>
        <fullName evidence="2">Uncharacterized protein</fullName>
    </submittedName>
</protein>
<dbReference type="InterPro" id="IPR052055">
    <property type="entry name" value="Hepadnavirus_pol/RT"/>
</dbReference>
<gene>
    <name evidence="2" type="ORF">CVT24_006876</name>
</gene>
<dbReference type="InParanoid" id="A0A409WZ55"/>
<dbReference type="AlphaFoldDB" id="A0A409WZ55"/>
<dbReference type="EMBL" id="NHTK01004979">
    <property type="protein sequence ID" value="PPQ83804.1"/>
    <property type="molecule type" value="Genomic_DNA"/>
</dbReference>
<feature type="region of interest" description="Disordered" evidence="1">
    <location>
        <begin position="1"/>
        <end position="28"/>
    </location>
</feature>
<comment type="caution">
    <text evidence="2">The sequence shown here is derived from an EMBL/GenBank/DDBJ whole genome shotgun (WGS) entry which is preliminary data.</text>
</comment>
<evidence type="ECO:0000313" key="2">
    <source>
        <dbReference type="EMBL" id="PPQ83804.1"/>
    </source>
</evidence>
<dbReference type="PANTHER" id="PTHR33050:SF7">
    <property type="entry name" value="RIBONUCLEASE H"/>
    <property type="match status" value="1"/>
</dbReference>
<reference evidence="2 3" key="1">
    <citation type="journal article" date="2018" name="Evol. Lett.">
        <title>Horizontal gene cluster transfer increased hallucinogenic mushroom diversity.</title>
        <authorList>
            <person name="Reynolds H.T."/>
            <person name="Vijayakumar V."/>
            <person name="Gluck-Thaler E."/>
            <person name="Korotkin H.B."/>
            <person name="Matheny P.B."/>
            <person name="Slot J.C."/>
        </authorList>
    </citation>
    <scope>NUCLEOTIDE SEQUENCE [LARGE SCALE GENOMIC DNA]</scope>
    <source>
        <strain evidence="2 3">2629</strain>
    </source>
</reference>
<proteinExistence type="predicted"/>
<feature type="compositionally biased region" description="Polar residues" evidence="1">
    <location>
        <begin position="1"/>
        <end position="11"/>
    </location>
</feature>
<accession>A0A409WZ55</accession>
<dbReference type="Proteomes" id="UP000284842">
    <property type="component" value="Unassembled WGS sequence"/>
</dbReference>
<dbReference type="OrthoDB" id="2678913at2759"/>